<evidence type="ECO:0000313" key="1">
    <source>
        <dbReference type="EMBL" id="MCI96654.1"/>
    </source>
</evidence>
<evidence type="ECO:0000313" key="2">
    <source>
        <dbReference type="Proteomes" id="UP000265520"/>
    </source>
</evidence>
<protein>
    <submittedName>
        <fullName evidence="1">Uncharacterized protein</fullName>
    </submittedName>
</protein>
<dbReference type="Proteomes" id="UP000265520">
    <property type="component" value="Unassembled WGS sequence"/>
</dbReference>
<dbReference type="AlphaFoldDB" id="A0A392W7N8"/>
<proteinExistence type="predicted"/>
<dbReference type="EMBL" id="LXQA011420382">
    <property type="protein sequence ID" value="MCI96654.1"/>
    <property type="molecule type" value="Genomic_DNA"/>
</dbReference>
<comment type="caution">
    <text evidence="1">The sequence shown here is derived from an EMBL/GenBank/DDBJ whole genome shotgun (WGS) entry which is preliminary data.</text>
</comment>
<name>A0A392W7N8_9FABA</name>
<reference evidence="1 2" key="1">
    <citation type="journal article" date="2018" name="Front. Plant Sci.">
        <title>Red Clover (Trifolium pratense) and Zigzag Clover (T. medium) - A Picture of Genomic Similarities and Differences.</title>
        <authorList>
            <person name="Dluhosova J."/>
            <person name="Istvanek J."/>
            <person name="Nedelnik J."/>
            <person name="Repkova J."/>
        </authorList>
    </citation>
    <scope>NUCLEOTIDE SEQUENCE [LARGE SCALE GENOMIC DNA]</scope>
    <source>
        <strain evidence="2">cv. 10/8</strain>
        <tissue evidence="1">Leaf</tissue>
    </source>
</reference>
<keyword evidence="2" id="KW-1185">Reference proteome</keyword>
<sequence>MASKASSSAPVDNRLNPLDLPPIATLGKSLIVTGDVMKFNYCLLKLRPEKMVDFESLKV</sequence>
<accession>A0A392W7N8</accession>
<feature type="non-terminal residue" evidence="1">
    <location>
        <position position="59"/>
    </location>
</feature>
<organism evidence="1 2">
    <name type="scientific">Trifolium medium</name>
    <dbReference type="NCBI Taxonomy" id="97028"/>
    <lineage>
        <taxon>Eukaryota</taxon>
        <taxon>Viridiplantae</taxon>
        <taxon>Streptophyta</taxon>
        <taxon>Embryophyta</taxon>
        <taxon>Tracheophyta</taxon>
        <taxon>Spermatophyta</taxon>
        <taxon>Magnoliopsida</taxon>
        <taxon>eudicotyledons</taxon>
        <taxon>Gunneridae</taxon>
        <taxon>Pentapetalae</taxon>
        <taxon>rosids</taxon>
        <taxon>fabids</taxon>
        <taxon>Fabales</taxon>
        <taxon>Fabaceae</taxon>
        <taxon>Papilionoideae</taxon>
        <taxon>50 kb inversion clade</taxon>
        <taxon>NPAAA clade</taxon>
        <taxon>Hologalegina</taxon>
        <taxon>IRL clade</taxon>
        <taxon>Trifolieae</taxon>
        <taxon>Trifolium</taxon>
    </lineage>
</organism>